<evidence type="ECO:0000256" key="1">
    <source>
        <dbReference type="ARBA" id="ARBA00004167"/>
    </source>
</evidence>
<dbReference type="InterPro" id="IPR039163">
    <property type="entry name" value="EMC7"/>
</dbReference>
<feature type="region of interest" description="Disordered" evidence="7">
    <location>
        <begin position="171"/>
        <end position="206"/>
    </location>
</feature>
<feature type="domain" description="ER membrane protein complex subunit 7 beta-sandwich" evidence="9">
    <location>
        <begin position="41"/>
        <end position="149"/>
    </location>
</feature>
<keyword evidence="4 8" id="KW-0732">Signal</keyword>
<protein>
    <recommendedName>
        <fullName evidence="9">ER membrane protein complex subunit 7 beta-sandwich domain-containing protein</fullName>
    </recommendedName>
</protein>
<dbReference type="STRING" id="695850.A0A067CK61"/>
<keyword evidence="5" id="KW-1133">Transmembrane helix</keyword>
<dbReference type="InterPro" id="IPR013784">
    <property type="entry name" value="Carb-bd-like_fold"/>
</dbReference>
<dbReference type="GO" id="GO:0030246">
    <property type="term" value="F:carbohydrate binding"/>
    <property type="evidence" value="ECO:0007669"/>
    <property type="project" value="InterPro"/>
</dbReference>
<evidence type="ECO:0000256" key="4">
    <source>
        <dbReference type="ARBA" id="ARBA00022729"/>
    </source>
</evidence>
<evidence type="ECO:0000256" key="3">
    <source>
        <dbReference type="ARBA" id="ARBA00022692"/>
    </source>
</evidence>
<dbReference type="GeneID" id="24129905"/>
<gene>
    <name evidence="10" type="ORF">SPRG_07649</name>
</gene>
<feature type="signal peptide" evidence="8">
    <location>
        <begin position="1"/>
        <end position="22"/>
    </location>
</feature>
<dbReference type="PANTHER" id="PTHR13605:SF4">
    <property type="entry name" value="ER MEMBRANE PROTEIN COMPLEX SUBUNIT 7"/>
    <property type="match status" value="1"/>
</dbReference>
<reference evidence="10 11" key="1">
    <citation type="journal article" date="2013" name="PLoS Genet.">
        <title>Distinctive expansion of potential virulence genes in the genome of the oomycete fish pathogen Saprolegnia parasitica.</title>
        <authorList>
            <person name="Jiang R.H."/>
            <person name="de Bruijn I."/>
            <person name="Haas B.J."/>
            <person name="Belmonte R."/>
            <person name="Lobach L."/>
            <person name="Christie J."/>
            <person name="van den Ackerveken G."/>
            <person name="Bottin A."/>
            <person name="Bulone V."/>
            <person name="Diaz-Moreno S.M."/>
            <person name="Dumas B."/>
            <person name="Fan L."/>
            <person name="Gaulin E."/>
            <person name="Govers F."/>
            <person name="Grenville-Briggs L.J."/>
            <person name="Horner N.R."/>
            <person name="Levin J.Z."/>
            <person name="Mammella M."/>
            <person name="Meijer H.J."/>
            <person name="Morris P."/>
            <person name="Nusbaum C."/>
            <person name="Oome S."/>
            <person name="Phillips A.J."/>
            <person name="van Rooyen D."/>
            <person name="Rzeszutek E."/>
            <person name="Saraiva M."/>
            <person name="Secombes C.J."/>
            <person name="Seidl M.F."/>
            <person name="Snel B."/>
            <person name="Stassen J.H."/>
            <person name="Sykes S."/>
            <person name="Tripathy S."/>
            <person name="van den Berg H."/>
            <person name="Vega-Arreguin J.C."/>
            <person name="Wawra S."/>
            <person name="Young S.K."/>
            <person name="Zeng Q."/>
            <person name="Dieguez-Uribeondo J."/>
            <person name="Russ C."/>
            <person name="Tyler B.M."/>
            <person name="van West P."/>
        </authorList>
    </citation>
    <scope>NUCLEOTIDE SEQUENCE [LARGE SCALE GENOMIC DNA]</scope>
    <source>
        <strain evidence="10 11">CBS 223.65</strain>
    </source>
</reference>
<dbReference type="EMBL" id="KK583220">
    <property type="protein sequence ID" value="KDO26936.1"/>
    <property type="molecule type" value="Genomic_DNA"/>
</dbReference>
<dbReference type="Gene3D" id="2.60.40.1120">
    <property type="entry name" value="Carboxypeptidase-like, regulatory domain"/>
    <property type="match status" value="1"/>
</dbReference>
<dbReference type="Pfam" id="PF09430">
    <property type="entry name" value="EMC7_beta-sandw"/>
    <property type="match status" value="1"/>
</dbReference>
<sequence length="206" mass="22800">MTSTLLTLVCALFCGLVAVASAVDLEGRIHLPATASTTEDDLDAISPFKVVLDGGLRSTLSTADGRFIFHDVGPGRYTIDIFSPVYMFSQFKVDISADEQIRVLEFKYPGTGKMPVSHPLVVEAHIKVQYFQPREKLSILDLVRNPSFLALIVPIVMVWLLPKLSEGMMDPEEYKKAQEEMGSTDPQSMIRSMFGAPEPKDDEDSD</sequence>
<dbReference type="GO" id="GO:0072546">
    <property type="term" value="C:EMC complex"/>
    <property type="evidence" value="ECO:0007669"/>
    <property type="project" value="TreeGrafter"/>
</dbReference>
<dbReference type="OMA" id="FRPREEW"/>
<evidence type="ECO:0000256" key="8">
    <source>
        <dbReference type="SAM" id="SignalP"/>
    </source>
</evidence>
<organism evidence="10 11">
    <name type="scientific">Saprolegnia parasitica (strain CBS 223.65)</name>
    <dbReference type="NCBI Taxonomy" id="695850"/>
    <lineage>
        <taxon>Eukaryota</taxon>
        <taxon>Sar</taxon>
        <taxon>Stramenopiles</taxon>
        <taxon>Oomycota</taxon>
        <taxon>Saprolegniomycetes</taxon>
        <taxon>Saprolegniales</taxon>
        <taxon>Saprolegniaceae</taxon>
        <taxon>Saprolegnia</taxon>
    </lineage>
</organism>
<evidence type="ECO:0000313" key="10">
    <source>
        <dbReference type="EMBL" id="KDO26936.1"/>
    </source>
</evidence>
<evidence type="ECO:0000256" key="6">
    <source>
        <dbReference type="ARBA" id="ARBA00023136"/>
    </source>
</evidence>
<dbReference type="RefSeq" id="XP_012202317.1">
    <property type="nucleotide sequence ID" value="XM_012346927.1"/>
</dbReference>
<comment type="similarity">
    <text evidence="2">Belongs to the EMC7 family.</text>
</comment>
<keyword evidence="6" id="KW-0472">Membrane</keyword>
<dbReference type="OrthoDB" id="27095at2759"/>
<dbReference type="SUPFAM" id="SSF49452">
    <property type="entry name" value="Starch-binding domain-like"/>
    <property type="match status" value="1"/>
</dbReference>
<dbReference type="AlphaFoldDB" id="A0A067CK61"/>
<keyword evidence="3" id="KW-0812">Transmembrane</keyword>
<dbReference type="Proteomes" id="UP000030745">
    <property type="component" value="Unassembled WGS sequence"/>
</dbReference>
<name>A0A067CK61_SAPPC</name>
<evidence type="ECO:0000313" key="11">
    <source>
        <dbReference type="Proteomes" id="UP000030745"/>
    </source>
</evidence>
<dbReference type="KEGG" id="spar:SPRG_07649"/>
<evidence type="ECO:0000256" key="7">
    <source>
        <dbReference type="SAM" id="MobiDB-lite"/>
    </source>
</evidence>
<feature type="chain" id="PRO_5001634601" description="ER membrane protein complex subunit 7 beta-sandwich domain-containing protein" evidence="8">
    <location>
        <begin position="23"/>
        <end position="206"/>
    </location>
</feature>
<dbReference type="InterPro" id="IPR019008">
    <property type="entry name" value="Beta_sandwich_EMC7"/>
</dbReference>
<proteinExistence type="inferred from homology"/>
<dbReference type="PANTHER" id="PTHR13605">
    <property type="entry name" value="ER MEMBRANE PROTEIN COMPLEX SUBUNIT 7"/>
    <property type="match status" value="1"/>
</dbReference>
<dbReference type="VEuPathDB" id="FungiDB:SPRG_07649"/>
<accession>A0A067CK61</accession>
<evidence type="ECO:0000256" key="2">
    <source>
        <dbReference type="ARBA" id="ARBA00008880"/>
    </source>
</evidence>
<keyword evidence="11" id="KW-1185">Reference proteome</keyword>
<comment type="subcellular location">
    <subcellularLocation>
        <location evidence="1">Membrane</location>
        <topology evidence="1">Single-pass membrane protein</topology>
    </subcellularLocation>
</comment>
<evidence type="ECO:0000256" key="5">
    <source>
        <dbReference type="ARBA" id="ARBA00022989"/>
    </source>
</evidence>
<evidence type="ECO:0000259" key="9">
    <source>
        <dbReference type="Pfam" id="PF09430"/>
    </source>
</evidence>